<dbReference type="SUPFAM" id="SSF103084">
    <property type="entry name" value="Holliday junction resolvase RusA"/>
    <property type="match status" value="1"/>
</dbReference>
<organism evidence="2">
    <name type="scientific">Salinispirillum sp. LH 10-3-1</name>
    <dbReference type="NCBI Taxonomy" id="2952525"/>
    <lineage>
        <taxon>Bacteria</taxon>
        <taxon>Pseudomonadati</taxon>
        <taxon>Pseudomonadota</taxon>
        <taxon>Gammaproteobacteria</taxon>
        <taxon>Oceanospirillales</taxon>
        <taxon>Saccharospirillaceae</taxon>
        <taxon>Salinispirillum</taxon>
    </lineage>
</organism>
<proteinExistence type="predicted"/>
<gene>
    <name evidence="2" type="ORF">NFC81_09160</name>
</gene>
<dbReference type="InterPro" id="IPR008822">
    <property type="entry name" value="Endonuclease_RusA-like"/>
</dbReference>
<reference evidence="2" key="1">
    <citation type="submission" date="2022-07" db="EMBL/GenBank/DDBJ databases">
        <title>Complete genome sequence of Salinispirillum sp. LH10-3-1 capable of multiple carbohydrate inversion isolated from a soda lake.</title>
        <authorList>
            <person name="Liu J."/>
            <person name="Zhai Y."/>
            <person name="Zhang H."/>
            <person name="Yang H."/>
            <person name="Qu J."/>
            <person name="Li J."/>
        </authorList>
    </citation>
    <scope>NUCLEOTIDE SEQUENCE</scope>
    <source>
        <strain evidence="2">LH 10-3-1</strain>
    </source>
</reference>
<sequence length="127" mass="14439">MTRQTLSLVPVPKPRMTQRDRWQKRPAVMRYRAFCDHIRLLKAQLPPSGTHVTFVLPMPKSWSAKKKQAMNGKPHTQRPDADNMLKALCDAIHEEDSGIWDVRITKVWGESGQIIIDTPDVGLEVAA</sequence>
<dbReference type="GO" id="GO:0006281">
    <property type="term" value="P:DNA repair"/>
    <property type="evidence" value="ECO:0007669"/>
    <property type="project" value="InterPro"/>
</dbReference>
<feature type="region of interest" description="Disordered" evidence="1">
    <location>
        <begin position="1"/>
        <end position="20"/>
    </location>
</feature>
<evidence type="ECO:0000313" key="2">
    <source>
        <dbReference type="EMBL" id="WLD56899.1"/>
    </source>
</evidence>
<protein>
    <submittedName>
        <fullName evidence="2">RusA family crossover junction endodeoxyribonuclease</fullName>
    </submittedName>
</protein>
<dbReference type="GO" id="GO:0006310">
    <property type="term" value="P:DNA recombination"/>
    <property type="evidence" value="ECO:0007669"/>
    <property type="project" value="InterPro"/>
</dbReference>
<name>A0AB38YBZ8_9GAMM</name>
<dbReference type="Gene3D" id="3.30.1330.70">
    <property type="entry name" value="Holliday junction resolvase RusA"/>
    <property type="match status" value="1"/>
</dbReference>
<dbReference type="RefSeq" id="WP_304994184.1">
    <property type="nucleotide sequence ID" value="NZ_CP101717.1"/>
</dbReference>
<dbReference type="EMBL" id="CP101717">
    <property type="protein sequence ID" value="WLD56899.1"/>
    <property type="molecule type" value="Genomic_DNA"/>
</dbReference>
<evidence type="ECO:0000256" key="1">
    <source>
        <dbReference type="SAM" id="MobiDB-lite"/>
    </source>
</evidence>
<dbReference type="GO" id="GO:0000287">
    <property type="term" value="F:magnesium ion binding"/>
    <property type="evidence" value="ECO:0007669"/>
    <property type="project" value="InterPro"/>
</dbReference>
<dbReference type="InterPro" id="IPR036614">
    <property type="entry name" value="RusA-like_sf"/>
</dbReference>
<dbReference type="AlphaFoldDB" id="A0AB38YBZ8"/>
<dbReference type="Pfam" id="PF05866">
    <property type="entry name" value="RusA"/>
    <property type="match status" value="1"/>
</dbReference>
<accession>A0AB38YBZ8</accession>